<keyword evidence="4" id="KW-1185">Reference proteome</keyword>
<evidence type="ECO:0000313" key="4">
    <source>
        <dbReference type="Proteomes" id="UP000180194"/>
    </source>
</evidence>
<dbReference type="Pfam" id="PF09000">
    <property type="entry name" value="Cytotoxic"/>
    <property type="match status" value="1"/>
</dbReference>
<sequence length="77" mass="8721">MTNVDKQNSPVWKGLSNVKGKANRKSSGAGSKKKYYEWDHTHDDIEVYDNKGKHLGSMDPVSGKMYKPKVKGRKIKL</sequence>
<organism evidence="3 4">
    <name type="scientific">Cytobacillus oceanisediminis</name>
    <dbReference type="NCBI Taxonomy" id="665099"/>
    <lineage>
        <taxon>Bacteria</taxon>
        <taxon>Bacillati</taxon>
        <taxon>Bacillota</taxon>
        <taxon>Bacilli</taxon>
        <taxon>Bacillales</taxon>
        <taxon>Bacillaceae</taxon>
        <taxon>Cytobacillus</taxon>
    </lineage>
</organism>
<dbReference type="InterPro" id="IPR009105">
    <property type="entry name" value="Colicin_E3_ribonuclease"/>
</dbReference>
<feature type="region of interest" description="Disordered" evidence="1">
    <location>
        <begin position="1"/>
        <end position="35"/>
    </location>
</feature>
<dbReference type="InterPro" id="IPR036725">
    <property type="entry name" value="ColE3_ribonuclease_sf"/>
</dbReference>
<feature type="compositionally biased region" description="Polar residues" evidence="1">
    <location>
        <begin position="1"/>
        <end position="10"/>
    </location>
</feature>
<dbReference type="Gene3D" id="3.10.380.10">
    <property type="entry name" value="Colicin E3-like ribonuclease domain"/>
    <property type="match status" value="1"/>
</dbReference>
<accession>A0ABX3CN34</accession>
<name>A0ABX3CN34_9BACI</name>
<feature type="domain" description="Colicin E3-like ribonuclease" evidence="2">
    <location>
        <begin position="20"/>
        <end position="76"/>
    </location>
</feature>
<dbReference type="Proteomes" id="UP000180194">
    <property type="component" value="Unassembled WGS sequence"/>
</dbReference>
<protein>
    <recommendedName>
        <fullName evidence="2">Colicin E3-like ribonuclease domain-containing protein</fullName>
    </recommendedName>
</protein>
<reference evidence="3 4" key="1">
    <citation type="submission" date="2016-07" db="EMBL/GenBank/DDBJ databases">
        <title>Bacillus oceanisediminis whole genome.</title>
        <authorList>
            <person name="Pal Y."/>
            <person name="Verma A."/>
            <person name="Mual P."/>
            <person name="Srinivasan K."/>
        </authorList>
    </citation>
    <scope>NUCLEOTIDE SEQUENCE [LARGE SCALE GENOMIC DNA]</scope>
    <source>
        <strain evidence="3 4">Bhandara28</strain>
    </source>
</reference>
<evidence type="ECO:0000259" key="2">
    <source>
        <dbReference type="Pfam" id="PF09000"/>
    </source>
</evidence>
<gene>
    <name evidence="3" type="ORF">BBV17_25490</name>
</gene>
<dbReference type="SUPFAM" id="SSF63840">
    <property type="entry name" value="Ribonuclease domain of colicin E3"/>
    <property type="match status" value="1"/>
</dbReference>
<evidence type="ECO:0000313" key="3">
    <source>
        <dbReference type="EMBL" id="OHX44641.1"/>
    </source>
</evidence>
<evidence type="ECO:0000256" key="1">
    <source>
        <dbReference type="SAM" id="MobiDB-lite"/>
    </source>
</evidence>
<proteinExistence type="predicted"/>
<comment type="caution">
    <text evidence="3">The sequence shown here is derived from an EMBL/GenBank/DDBJ whole genome shotgun (WGS) entry which is preliminary data.</text>
</comment>
<dbReference type="EMBL" id="MBRJ01000041">
    <property type="protein sequence ID" value="OHX44641.1"/>
    <property type="molecule type" value="Genomic_DNA"/>
</dbReference>